<dbReference type="GO" id="GO:0016829">
    <property type="term" value="F:lyase activity"/>
    <property type="evidence" value="ECO:0007669"/>
    <property type="project" value="UniProtKB-KW"/>
</dbReference>
<accession>A0A285GP86</accession>
<dbReference type="GO" id="GO:0046872">
    <property type="term" value="F:metal ion binding"/>
    <property type="evidence" value="ECO:0007669"/>
    <property type="project" value="UniProtKB-KW"/>
</dbReference>
<protein>
    <submittedName>
        <fullName evidence="3">Sirohydrochlorin cobaltochelatase</fullName>
    </submittedName>
</protein>
<name>A0A285GP86_9FIRM</name>
<dbReference type="OrthoDB" id="9797895at2"/>
<sequence length="124" mass="13864">MKEGIILLSHGSKSAIANQELLALSRALEEDLELRVKEANLQFSKPDFWQAVEELADDNIQRITVVPLFVFAGKHVKADLPSLLAEVRNKYPRLTFKTTSHLAGEVSLLKNLIEVKLNNVSQSI</sequence>
<dbReference type="STRING" id="1413210.U472_09055"/>
<dbReference type="InterPro" id="IPR002762">
    <property type="entry name" value="CbiX-like"/>
</dbReference>
<keyword evidence="1" id="KW-0479">Metal-binding</keyword>
<dbReference type="AlphaFoldDB" id="A0A285GP86"/>
<dbReference type="PANTHER" id="PTHR33542:SF3">
    <property type="entry name" value="SIROHYDROCHLORIN FERROCHELATASE, CHLOROPLASTIC"/>
    <property type="match status" value="1"/>
</dbReference>
<dbReference type="Pfam" id="PF01903">
    <property type="entry name" value="CbiX"/>
    <property type="match status" value="1"/>
</dbReference>
<evidence type="ECO:0000256" key="2">
    <source>
        <dbReference type="ARBA" id="ARBA00023239"/>
    </source>
</evidence>
<dbReference type="RefSeq" id="WP_097017534.1">
    <property type="nucleotide sequence ID" value="NZ_OBDZ01000009.1"/>
</dbReference>
<dbReference type="Gene3D" id="3.40.50.1400">
    <property type="match status" value="1"/>
</dbReference>
<dbReference type="PANTHER" id="PTHR33542">
    <property type="entry name" value="SIROHYDROCHLORIN FERROCHELATASE, CHLOROPLASTIC"/>
    <property type="match status" value="1"/>
</dbReference>
<dbReference type="CDD" id="cd03416">
    <property type="entry name" value="CbiX_SirB_N"/>
    <property type="match status" value="1"/>
</dbReference>
<keyword evidence="2" id="KW-0456">Lyase</keyword>
<gene>
    <name evidence="3" type="ORF">SAMN06265827_10989</name>
</gene>
<dbReference type="SUPFAM" id="SSF53800">
    <property type="entry name" value="Chelatase"/>
    <property type="match status" value="1"/>
</dbReference>
<reference evidence="4" key="1">
    <citation type="submission" date="2017-09" db="EMBL/GenBank/DDBJ databases">
        <authorList>
            <person name="Varghese N."/>
            <person name="Submissions S."/>
        </authorList>
    </citation>
    <scope>NUCLEOTIDE SEQUENCE [LARGE SCALE GENOMIC DNA]</scope>
    <source>
        <strain evidence="4">MSL47</strain>
    </source>
</reference>
<dbReference type="InterPro" id="IPR050963">
    <property type="entry name" value="Sirohydro_Cobaltochel/CbiX"/>
</dbReference>
<dbReference type="Proteomes" id="UP000219573">
    <property type="component" value="Unassembled WGS sequence"/>
</dbReference>
<evidence type="ECO:0000313" key="4">
    <source>
        <dbReference type="Proteomes" id="UP000219573"/>
    </source>
</evidence>
<evidence type="ECO:0000313" key="3">
    <source>
        <dbReference type="EMBL" id="SNY25440.1"/>
    </source>
</evidence>
<dbReference type="EMBL" id="OBDZ01000009">
    <property type="protein sequence ID" value="SNY25440.1"/>
    <property type="molecule type" value="Genomic_DNA"/>
</dbReference>
<keyword evidence="4" id="KW-1185">Reference proteome</keyword>
<organism evidence="3 4">
    <name type="scientific">Orenia metallireducens</name>
    <dbReference type="NCBI Taxonomy" id="1413210"/>
    <lineage>
        <taxon>Bacteria</taxon>
        <taxon>Bacillati</taxon>
        <taxon>Bacillota</taxon>
        <taxon>Clostridia</taxon>
        <taxon>Halanaerobiales</taxon>
        <taxon>Halobacteroidaceae</taxon>
        <taxon>Orenia</taxon>
    </lineage>
</organism>
<evidence type="ECO:0000256" key="1">
    <source>
        <dbReference type="ARBA" id="ARBA00022723"/>
    </source>
</evidence>
<proteinExistence type="predicted"/>